<dbReference type="EMBL" id="QXIY01000053">
    <property type="protein sequence ID" value="RIE15449.1"/>
    <property type="molecule type" value="Genomic_DNA"/>
</dbReference>
<name>A0A398DNB0_9BACT</name>
<proteinExistence type="inferred from homology"/>
<dbReference type="Proteomes" id="UP000266113">
    <property type="component" value="Unassembled WGS sequence"/>
</dbReference>
<gene>
    <name evidence="2" type="ORF">SMC1_10135</name>
</gene>
<keyword evidence="1" id="KW-0378">Hydrolase</keyword>
<dbReference type="PANTHER" id="PTHR12994:SF17">
    <property type="entry name" value="LD30995P"/>
    <property type="match status" value="1"/>
</dbReference>
<comment type="catalytic activity">
    <reaction evidence="1">
        <text>an L-aminoacyl-L-amino acid + H2O = 2 an L-alpha-amino acid</text>
        <dbReference type="Rhea" id="RHEA:48940"/>
        <dbReference type="ChEBI" id="CHEBI:15377"/>
        <dbReference type="ChEBI" id="CHEBI:59869"/>
        <dbReference type="ChEBI" id="CHEBI:77460"/>
    </reaction>
</comment>
<evidence type="ECO:0000313" key="3">
    <source>
        <dbReference type="Proteomes" id="UP000266113"/>
    </source>
</evidence>
<dbReference type="Pfam" id="PF03577">
    <property type="entry name" value="Peptidase_C69"/>
    <property type="match status" value="1"/>
</dbReference>
<evidence type="ECO:0000313" key="2">
    <source>
        <dbReference type="EMBL" id="RIE15449.1"/>
    </source>
</evidence>
<keyword evidence="1" id="KW-0645">Protease</keyword>
<dbReference type="EC" id="3.4.-.-" evidence="1"/>
<dbReference type="GO" id="GO:0016805">
    <property type="term" value="F:dipeptidase activity"/>
    <property type="evidence" value="ECO:0007669"/>
    <property type="project" value="UniProtKB-KW"/>
</dbReference>
<dbReference type="GO" id="GO:0006508">
    <property type="term" value="P:proteolysis"/>
    <property type="evidence" value="ECO:0007669"/>
    <property type="project" value="UniProtKB-KW"/>
</dbReference>
<dbReference type="OrthoDB" id="9764088at2"/>
<dbReference type="InterPro" id="IPR005322">
    <property type="entry name" value="Peptidase_C69"/>
</dbReference>
<dbReference type="PANTHER" id="PTHR12994">
    <property type="entry name" value="SECERNIN"/>
    <property type="match status" value="1"/>
</dbReference>
<comment type="caution">
    <text evidence="2">The sequence shown here is derived from an EMBL/GenBank/DDBJ whole genome shotgun (WGS) entry which is preliminary data.</text>
</comment>
<comment type="similarity">
    <text evidence="1">Belongs to the peptidase C69 family.</text>
</comment>
<protein>
    <recommendedName>
        <fullName evidence="1">Dipeptidase</fullName>
        <ecNumber evidence="1">3.4.-.-</ecNumber>
    </recommendedName>
</protein>
<evidence type="ECO:0000256" key="1">
    <source>
        <dbReference type="RuleBase" id="RU364089"/>
    </source>
</evidence>
<accession>A0A398DNB0</accession>
<organism evidence="2 3">
    <name type="scientific">Candidatus Cryosericum septentrionale</name>
    <dbReference type="NCBI Taxonomy" id="2290913"/>
    <lineage>
        <taxon>Bacteria</taxon>
        <taxon>Pseudomonadati</taxon>
        <taxon>Caldisericota/Cryosericota group</taxon>
        <taxon>Candidatus Cryosericota</taxon>
        <taxon>Candidatus Cryosericia</taxon>
        <taxon>Candidatus Cryosericales</taxon>
        <taxon>Candidatus Cryosericaceae</taxon>
        <taxon>Candidatus Cryosericum</taxon>
    </lineage>
</organism>
<reference evidence="2 3" key="1">
    <citation type="submission" date="2018-09" db="EMBL/GenBank/DDBJ databases">
        <title>Discovery and Ecogenomic Context for Candidatus Cryosericales, a Global Caldiserica Order Active in Thawing Permafrost.</title>
        <authorList>
            <person name="Martinez M.A."/>
            <person name="Woodcroft B.J."/>
            <person name="Ignacio Espinoza J.C."/>
            <person name="Zayed A."/>
            <person name="Singleton C.M."/>
            <person name="Boyd J."/>
            <person name="Li Y.-F."/>
            <person name="Purvine S."/>
            <person name="Maughan H."/>
            <person name="Hodgkins S.B."/>
            <person name="Anderson D."/>
            <person name="Sederholm M."/>
            <person name="Temperton B."/>
            <person name="Saleska S.R."/>
            <person name="Tyson G.W."/>
            <person name="Rich V.I."/>
        </authorList>
    </citation>
    <scope>NUCLEOTIDE SEQUENCE [LARGE SCALE GENOMIC DNA]</scope>
    <source>
        <strain evidence="2 3">SMC1</strain>
    </source>
</reference>
<dbReference type="AlphaFoldDB" id="A0A398DNB0"/>
<sequence>MPTLDGAGGSDPYRRCHTDTGAALMRLSEPEGDELDCTTIVVGRSASQSGCLVVGHNEDDAHRLVVRHHIVKAGEHPAATRLRDGTLLYREPHTSLELPVPDDTLAYDWTELVGQDFADSFLNSEGVSICCDSAAGTREQQPELERGGIGHFLPQLVAEQAHSAREGVLLAGRLVEAYGYCDARIITIADQHAAWVFHIPGGHEWLAERVPDDAVVLLPNYLISRQVDLANTDWFLASADLETHAIQRGWYDPTGTEPFDFKGAYGPPQINASPLSTSRQQTGFFLLTGREFPLDNMPFSCAPQHPVALGDVMACLRCVAPHGQSTRQALEMSGSFHKNVAQTTMRPISVWTTQESSVTELRSQAPGPQSVTVWRASGIPDELPYTPWYPLAMMEIALGYPDPYATGDPDHLDMSSAFWTFRLFVTAVDSDYARRIAEVQTAVLPLEEQAIAADKLLQNMRVDTDTSGEAIARLLTACGEGLGMEALSICRELLRQWQTNSERTPFRA</sequence>
<keyword evidence="3" id="KW-1185">Reference proteome</keyword>
<dbReference type="GO" id="GO:0070004">
    <property type="term" value="F:cysteine-type exopeptidase activity"/>
    <property type="evidence" value="ECO:0007669"/>
    <property type="project" value="InterPro"/>
</dbReference>
<keyword evidence="1" id="KW-0224">Dipeptidase</keyword>
<dbReference type="Gene3D" id="3.60.60.10">
    <property type="entry name" value="Penicillin V Acylase, Chain A"/>
    <property type="match status" value="1"/>
</dbReference>